<feature type="domain" description="F-box" evidence="1">
    <location>
        <begin position="55"/>
        <end position="119"/>
    </location>
</feature>
<dbReference type="EMBL" id="JAJJHW010003889">
    <property type="protein sequence ID" value="KAH8355341.1"/>
    <property type="molecule type" value="Genomic_DNA"/>
</dbReference>
<dbReference type="Gene3D" id="3.80.10.10">
    <property type="entry name" value="Ribonuclease Inhibitor"/>
    <property type="match status" value="1"/>
</dbReference>
<protein>
    <recommendedName>
        <fullName evidence="1">F-box domain-containing protein</fullName>
    </recommendedName>
</protein>
<evidence type="ECO:0000259" key="1">
    <source>
        <dbReference type="Pfam" id="PF12937"/>
    </source>
</evidence>
<reference evidence="2" key="1">
    <citation type="journal article" date="2021" name="Mol. Ecol. Resour.">
        <title>Phylogenomic analyses of the genus Drosophila reveals genomic signals of climate adaptation.</title>
        <authorList>
            <person name="Li F."/>
            <person name="Rane R.V."/>
            <person name="Luria V."/>
            <person name="Xiong Z."/>
            <person name="Chen J."/>
            <person name="Li Z."/>
            <person name="Catullo R.A."/>
            <person name="Griffin P.C."/>
            <person name="Schiffer M."/>
            <person name="Pearce S."/>
            <person name="Lee S.F."/>
            <person name="McElroy K."/>
            <person name="Stocker A."/>
            <person name="Shirriffs J."/>
            <person name="Cockerell F."/>
            <person name="Coppin C."/>
            <person name="Sgro C.M."/>
            <person name="Karger A."/>
            <person name="Cain J.W."/>
            <person name="Weber J.A."/>
            <person name="Santpere G."/>
            <person name="Kirschner M.W."/>
            <person name="Hoffmann A.A."/>
            <person name="Oakeshott J.G."/>
            <person name="Zhang G."/>
        </authorList>
    </citation>
    <scope>NUCLEOTIDE SEQUENCE</scope>
    <source>
        <strain evidence="2">BGI-SZ-2011g</strain>
    </source>
</reference>
<organism evidence="2 3">
    <name type="scientific">Drosophila rubida</name>
    <dbReference type="NCBI Taxonomy" id="30044"/>
    <lineage>
        <taxon>Eukaryota</taxon>
        <taxon>Metazoa</taxon>
        <taxon>Ecdysozoa</taxon>
        <taxon>Arthropoda</taxon>
        <taxon>Hexapoda</taxon>
        <taxon>Insecta</taxon>
        <taxon>Pterygota</taxon>
        <taxon>Neoptera</taxon>
        <taxon>Endopterygota</taxon>
        <taxon>Diptera</taxon>
        <taxon>Brachycera</taxon>
        <taxon>Muscomorpha</taxon>
        <taxon>Ephydroidea</taxon>
        <taxon>Drosophilidae</taxon>
        <taxon>Drosophila</taxon>
    </lineage>
</organism>
<sequence length="554" mass="64322">MSTINTERKGSAQIEVMHKAGWKIDENEKACYIDIDEDNDDDSEVDEAQRSYSRWSELPNIALEEIFTYLTPKERYYASLVSAVPRSPASHAIVSCVLQVCRQWYQAFYLPTVWHNFVIDDRTLSRAKFNYYSGWQYCLDHMRTQNCLGRIGRHLRGIEFRPWHSFNNIYQFMALLSWSIDKGLEDNAHSDLVGMGRCIRSLVYHFPCNMSQPNDPEGIKLFGTGGQLLKGLKELLLRLTDLHTLKLVDFVLERFEANHLLDEVVCSCCTKMRVLNLVNVTTTHCPIMHVGLFLNLRVLTISPQNIDDDVLSLLADTKLRHLHLLQNCYTPSHLTISACGVKAWRNLKLTNPRLRVHLRVENLADGEVVLQPEAPVHSITYWAPRTRVRTELLIRMLDHYKNTLAVYGHELLPRFSSPKPFHNRIDSLLLLMCRQCFNLDTLVSRTRSIHNYCLLTAVLATQVIREKVSTATLLLIARTAKNLRTLHVRRFAVILRSDWPRHPEWSNEFYLWLKRNSRSYEAVEREISQILGYKWQLLSDRDFKLLTVNVKSGT</sequence>
<dbReference type="Pfam" id="PF12937">
    <property type="entry name" value="F-box-like"/>
    <property type="match status" value="1"/>
</dbReference>
<accession>A0AAD4JRQ2</accession>
<gene>
    <name evidence="2" type="ORF">KR093_011263</name>
</gene>
<comment type="caution">
    <text evidence="2">The sequence shown here is derived from an EMBL/GenBank/DDBJ whole genome shotgun (WGS) entry which is preliminary data.</text>
</comment>
<proteinExistence type="predicted"/>
<dbReference type="AlphaFoldDB" id="A0AAD4JRQ2"/>
<dbReference type="PANTHER" id="PTHR20872">
    <property type="match status" value="1"/>
</dbReference>
<keyword evidence="3" id="KW-1185">Reference proteome</keyword>
<dbReference type="InterPro" id="IPR036047">
    <property type="entry name" value="F-box-like_dom_sf"/>
</dbReference>
<dbReference type="InterPro" id="IPR001810">
    <property type="entry name" value="F-box_dom"/>
</dbReference>
<name>A0AAD4JRQ2_9MUSC</name>
<evidence type="ECO:0000313" key="2">
    <source>
        <dbReference type="EMBL" id="KAH8355341.1"/>
    </source>
</evidence>
<dbReference type="PANTHER" id="PTHR20872:SF1">
    <property type="entry name" value="F-BOX DOMAIN-CONTAINING PROTEIN"/>
    <property type="match status" value="1"/>
</dbReference>
<dbReference type="SUPFAM" id="SSF81383">
    <property type="entry name" value="F-box domain"/>
    <property type="match status" value="1"/>
</dbReference>
<dbReference type="Proteomes" id="UP001200034">
    <property type="component" value="Unassembled WGS sequence"/>
</dbReference>
<dbReference type="InterPro" id="IPR032675">
    <property type="entry name" value="LRR_dom_sf"/>
</dbReference>
<evidence type="ECO:0000313" key="3">
    <source>
        <dbReference type="Proteomes" id="UP001200034"/>
    </source>
</evidence>
<dbReference type="Gene3D" id="1.20.1280.50">
    <property type="match status" value="1"/>
</dbReference>